<proteinExistence type="predicted"/>
<protein>
    <submittedName>
        <fullName evidence="1">Uncharacterized protein</fullName>
    </submittedName>
</protein>
<gene>
    <name evidence="1" type="ORF">NEF87_001886</name>
</gene>
<organism evidence="1 2">
    <name type="scientific">Candidatus Lokiarchaeum ossiferum</name>
    <dbReference type="NCBI Taxonomy" id="2951803"/>
    <lineage>
        <taxon>Archaea</taxon>
        <taxon>Promethearchaeati</taxon>
        <taxon>Promethearchaeota</taxon>
        <taxon>Promethearchaeia</taxon>
        <taxon>Promethearchaeales</taxon>
        <taxon>Promethearchaeaceae</taxon>
        <taxon>Candidatus Lokiarchaeum</taxon>
    </lineage>
</organism>
<accession>A0ABY6HSS3</accession>
<sequence>MLNICEERKIQNLSLENFKNRDMGEIQEARVNLDMVL</sequence>
<reference evidence="1" key="1">
    <citation type="submission" date="2022-09" db="EMBL/GenBank/DDBJ databases">
        <title>Actin cytoskeleton and complex cell architecture in an #Asgard archaeon.</title>
        <authorList>
            <person name="Ponce Toledo R.I."/>
            <person name="Schleper C."/>
            <person name="Rodrigues Oliveira T."/>
            <person name="Wollweber F."/>
            <person name="Xu J."/>
            <person name="Rittmann S."/>
            <person name="Klingl A."/>
            <person name="Pilhofer M."/>
        </authorList>
    </citation>
    <scope>NUCLEOTIDE SEQUENCE</scope>
    <source>
        <strain evidence="1">B-35</strain>
    </source>
</reference>
<keyword evidence="2" id="KW-1185">Reference proteome</keyword>
<dbReference type="EMBL" id="CP104013">
    <property type="protein sequence ID" value="UYP45601.1"/>
    <property type="molecule type" value="Genomic_DNA"/>
</dbReference>
<dbReference type="Proteomes" id="UP001208689">
    <property type="component" value="Chromosome"/>
</dbReference>
<name>A0ABY6HSS3_9ARCH</name>
<evidence type="ECO:0000313" key="2">
    <source>
        <dbReference type="Proteomes" id="UP001208689"/>
    </source>
</evidence>
<evidence type="ECO:0000313" key="1">
    <source>
        <dbReference type="EMBL" id="UYP45601.1"/>
    </source>
</evidence>